<feature type="compositionally biased region" description="Basic and acidic residues" evidence="1">
    <location>
        <begin position="424"/>
        <end position="433"/>
    </location>
</feature>
<organism evidence="2 3">
    <name type="scientific">Lasiosphaeris hirsuta</name>
    <dbReference type="NCBI Taxonomy" id="260670"/>
    <lineage>
        <taxon>Eukaryota</taxon>
        <taxon>Fungi</taxon>
        <taxon>Dikarya</taxon>
        <taxon>Ascomycota</taxon>
        <taxon>Pezizomycotina</taxon>
        <taxon>Sordariomycetes</taxon>
        <taxon>Sordariomycetidae</taxon>
        <taxon>Sordariales</taxon>
        <taxon>Lasiosphaeriaceae</taxon>
        <taxon>Lasiosphaeris</taxon>
    </lineage>
</organism>
<proteinExistence type="predicted"/>
<feature type="region of interest" description="Disordered" evidence="1">
    <location>
        <begin position="123"/>
        <end position="170"/>
    </location>
</feature>
<comment type="caution">
    <text evidence="2">The sequence shown here is derived from an EMBL/GenBank/DDBJ whole genome shotgun (WGS) entry which is preliminary data.</text>
</comment>
<name>A0AA40BBP7_9PEZI</name>
<accession>A0AA40BBP7</accession>
<evidence type="ECO:0000313" key="3">
    <source>
        <dbReference type="Proteomes" id="UP001172102"/>
    </source>
</evidence>
<keyword evidence="3" id="KW-1185">Reference proteome</keyword>
<feature type="region of interest" description="Disordered" evidence="1">
    <location>
        <begin position="391"/>
        <end position="496"/>
    </location>
</feature>
<gene>
    <name evidence="2" type="ORF">B0H67DRAFT_67407</name>
</gene>
<feature type="compositionally biased region" description="Polar residues" evidence="1">
    <location>
        <begin position="484"/>
        <end position="496"/>
    </location>
</feature>
<feature type="region of interest" description="Disordered" evidence="1">
    <location>
        <begin position="1"/>
        <end position="22"/>
    </location>
</feature>
<feature type="region of interest" description="Disordered" evidence="1">
    <location>
        <begin position="263"/>
        <end position="309"/>
    </location>
</feature>
<protein>
    <submittedName>
        <fullName evidence="2">Uncharacterized protein</fullName>
    </submittedName>
</protein>
<feature type="compositionally biased region" description="Polar residues" evidence="1">
    <location>
        <begin position="48"/>
        <end position="62"/>
    </location>
</feature>
<sequence length="496" mass="53401">MYRMAPSETTGGPTGNGSVYSTSTSQLPLLASIATSGRGNPQADLATDITSQSRPTLPSLTRPSKRKCAAGWHKFQRKKKISWSQLEKCDGHTLAIHNKKLMRLQRLNLLTLWKLKRRPKPLTIDHQKKQDPITVNQGNFDEGLVRSGSVSSVETQDKSDRSDSVLSVSTNITTPDDSGCETKGKVTKTPLACKLVTVTSTPEASNAEEKGVGRFSATHESPAEMSLEHLEPKNQELKVTASAPVPAPRAAAVAVTTLSPAATCGEPAAQNSANEGKQRKKRMLDDDEGSTSKPAQEPKPKKAKLAAAAASPAVTMTPVVPAPKFTRGGPSNSKKYFEINADKMREDPLGFDDLVYEDKRPAMAQKIFRKFQRFRRHQGPPPSVDMFGAIGAPQPRADVNTNKKGQVAAGGLSKDTLKRIHQKRIGEEVELPKGNKRGGGQGGSHTDSTGVRAGLAKTQPNGIKQRGGLWAGPTKDRNGGGKLQPSSNQQKYNKSR</sequence>
<evidence type="ECO:0000256" key="1">
    <source>
        <dbReference type="SAM" id="MobiDB-lite"/>
    </source>
</evidence>
<dbReference type="EMBL" id="JAUKUA010000001">
    <property type="protein sequence ID" value="KAK0731290.1"/>
    <property type="molecule type" value="Genomic_DNA"/>
</dbReference>
<feature type="region of interest" description="Disordered" evidence="1">
    <location>
        <begin position="202"/>
        <end position="222"/>
    </location>
</feature>
<dbReference type="Proteomes" id="UP001172102">
    <property type="component" value="Unassembled WGS sequence"/>
</dbReference>
<dbReference type="AlphaFoldDB" id="A0AA40BBP7"/>
<feature type="region of interest" description="Disordered" evidence="1">
    <location>
        <begin position="36"/>
        <end position="63"/>
    </location>
</feature>
<evidence type="ECO:0000313" key="2">
    <source>
        <dbReference type="EMBL" id="KAK0731290.1"/>
    </source>
</evidence>
<reference evidence="2" key="1">
    <citation type="submission" date="2023-06" db="EMBL/GenBank/DDBJ databases">
        <title>Genome-scale phylogeny and comparative genomics of the fungal order Sordariales.</title>
        <authorList>
            <consortium name="Lawrence Berkeley National Laboratory"/>
            <person name="Hensen N."/>
            <person name="Bonometti L."/>
            <person name="Westerberg I."/>
            <person name="Brannstrom I.O."/>
            <person name="Guillou S."/>
            <person name="Cros-Aarteil S."/>
            <person name="Calhoun S."/>
            <person name="Haridas S."/>
            <person name="Kuo A."/>
            <person name="Mondo S."/>
            <person name="Pangilinan J."/>
            <person name="Riley R."/>
            <person name="Labutti K."/>
            <person name="Andreopoulos B."/>
            <person name="Lipzen A."/>
            <person name="Chen C."/>
            <person name="Yanf M."/>
            <person name="Daum C."/>
            <person name="Ng V."/>
            <person name="Clum A."/>
            <person name="Steindorff A."/>
            <person name="Ohm R."/>
            <person name="Martin F."/>
            <person name="Silar P."/>
            <person name="Natvig D."/>
            <person name="Lalanne C."/>
            <person name="Gautier V."/>
            <person name="Ament-Velasquez S.L."/>
            <person name="Kruys A."/>
            <person name="Hutchinson M.I."/>
            <person name="Powell A.J."/>
            <person name="Barry K."/>
            <person name="Miller A.N."/>
            <person name="Grigoriev I.V."/>
            <person name="Debuchy R."/>
            <person name="Gladieux P."/>
            <person name="Thoren M.H."/>
            <person name="Johannesson H."/>
        </authorList>
    </citation>
    <scope>NUCLEOTIDE SEQUENCE</scope>
    <source>
        <strain evidence="2">SMH4607-1</strain>
    </source>
</reference>
<feature type="compositionally biased region" description="Polar residues" evidence="1">
    <location>
        <begin position="7"/>
        <end position="22"/>
    </location>
</feature>